<comment type="caution">
    <text evidence="2">The sequence shown here is derived from an EMBL/GenBank/DDBJ whole genome shotgun (WGS) entry which is preliminary data.</text>
</comment>
<reference evidence="3" key="1">
    <citation type="journal article" date="2020" name="bioRxiv">
        <title>A rank-normalized archaeal taxonomy based on genome phylogeny resolves widespread incomplete and uneven classifications.</title>
        <authorList>
            <person name="Rinke C."/>
            <person name="Chuvochina M."/>
            <person name="Mussig A.J."/>
            <person name="Chaumeil P.-A."/>
            <person name="Waite D.W."/>
            <person name="Whitman W.B."/>
            <person name="Parks D.H."/>
            <person name="Hugenholtz P."/>
        </authorList>
    </citation>
    <scope>NUCLEOTIDE SEQUENCE [LARGE SCALE GENOMIC DNA]</scope>
</reference>
<evidence type="ECO:0000313" key="3">
    <source>
        <dbReference type="Proteomes" id="UP000565078"/>
    </source>
</evidence>
<feature type="transmembrane region" description="Helical" evidence="1">
    <location>
        <begin position="14"/>
        <end position="36"/>
    </location>
</feature>
<keyword evidence="1" id="KW-0812">Transmembrane</keyword>
<organism evidence="2 3">
    <name type="scientific">Candidatus Iainarchaeum sp</name>
    <dbReference type="NCBI Taxonomy" id="3101447"/>
    <lineage>
        <taxon>Archaea</taxon>
        <taxon>Candidatus Iainarchaeota</taxon>
        <taxon>Candidatus Iainarchaeia</taxon>
        <taxon>Candidatus Iainarchaeales</taxon>
        <taxon>Candidatus Iainarchaeaceae</taxon>
        <taxon>Candidatus Iainarchaeum</taxon>
    </lineage>
</organism>
<sequence length="52" mass="5855">MARSENLTGLTENFFLSIIFDFISSFFAVVFVVFYLNLDATRPANAQGSSER</sequence>
<proteinExistence type="predicted"/>
<keyword evidence="1" id="KW-1133">Transmembrane helix</keyword>
<dbReference type="EMBL" id="DUGC01000047">
    <property type="protein sequence ID" value="HIH09560.1"/>
    <property type="molecule type" value="Genomic_DNA"/>
</dbReference>
<gene>
    <name evidence="2" type="ORF">HA254_02710</name>
</gene>
<dbReference type="AlphaFoldDB" id="A0A7J4IXI0"/>
<evidence type="ECO:0000256" key="1">
    <source>
        <dbReference type="SAM" id="Phobius"/>
    </source>
</evidence>
<protein>
    <submittedName>
        <fullName evidence="2">Uncharacterized protein</fullName>
    </submittedName>
</protein>
<evidence type="ECO:0000313" key="2">
    <source>
        <dbReference type="EMBL" id="HIH09560.1"/>
    </source>
</evidence>
<dbReference type="Proteomes" id="UP000565078">
    <property type="component" value="Unassembled WGS sequence"/>
</dbReference>
<accession>A0A7J4IXI0</accession>
<keyword evidence="1" id="KW-0472">Membrane</keyword>
<name>A0A7J4IXI0_9ARCH</name>